<protein>
    <submittedName>
        <fullName evidence="1">Nucleoporin p58/p45</fullName>
    </submittedName>
</protein>
<proteinExistence type="predicted"/>
<accession>A0ABD2PVZ3</accession>
<comment type="caution">
    <text evidence="1">The sequence shown here is derived from an EMBL/GenBank/DDBJ whole genome shotgun (WGS) entry which is preliminary data.</text>
</comment>
<dbReference type="Proteomes" id="UP001626550">
    <property type="component" value="Unassembled WGS sequence"/>
</dbReference>
<dbReference type="AlphaFoldDB" id="A0ABD2PVZ3"/>
<name>A0ABD2PVZ3_9PLAT</name>
<dbReference type="EMBL" id="JBJKFK010002332">
    <property type="protein sequence ID" value="KAL3311263.1"/>
    <property type="molecule type" value="Genomic_DNA"/>
</dbReference>
<keyword evidence="2" id="KW-1185">Reference proteome</keyword>
<gene>
    <name evidence="1" type="primary">NUPL1</name>
    <name evidence="1" type="ORF">Ciccas_010157</name>
</gene>
<sequence length="114" mass="12987">MNSSPLSDAKKSIKDEQLPNEIVQTLEKFKSFLADQKKLREEIELINQQSVANILDNLQNLNKNLSFTSSELFKFSCQSNQLKQDVIKEESNLNLSIKNVDASFAPRANKKTIE</sequence>
<reference evidence="1 2" key="1">
    <citation type="submission" date="2024-11" db="EMBL/GenBank/DDBJ databases">
        <title>Adaptive evolution of stress response genes in parasites aligns with host niche diversity.</title>
        <authorList>
            <person name="Hahn C."/>
            <person name="Resl P."/>
        </authorList>
    </citation>
    <scope>NUCLEOTIDE SEQUENCE [LARGE SCALE GENOMIC DNA]</scope>
    <source>
        <strain evidence="1">EGGRZ-B1_66</strain>
        <tissue evidence="1">Body</tissue>
    </source>
</reference>
<dbReference type="Pfam" id="PF15967">
    <property type="entry name" value="Nucleoporin_FG2"/>
    <property type="match status" value="1"/>
</dbReference>
<evidence type="ECO:0000313" key="2">
    <source>
        <dbReference type="Proteomes" id="UP001626550"/>
    </source>
</evidence>
<organism evidence="1 2">
    <name type="scientific">Cichlidogyrus casuarinus</name>
    <dbReference type="NCBI Taxonomy" id="1844966"/>
    <lineage>
        <taxon>Eukaryota</taxon>
        <taxon>Metazoa</taxon>
        <taxon>Spiralia</taxon>
        <taxon>Lophotrochozoa</taxon>
        <taxon>Platyhelminthes</taxon>
        <taxon>Monogenea</taxon>
        <taxon>Monopisthocotylea</taxon>
        <taxon>Dactylogyridea</taxon>
        <taxon>Ancyrocephalidae</taxon>
        <taxon>Cichlidogyrus</taxon>
    </lineage>
</organism>
<evidence type="ECO:0000313" key="1">
    <source>
        <dbReference type="EMBL" id="KAL3311263.1"/>
    </source>
</evidence>